<feature type="compositionally biased region" description="Low complexity" evidence="1">
    <location>
        <begin position="73"/>
        <end position="91"/>
    </location>
</feature>
<feature type="chain" id="PRO_5039060270" evidence="2">
    <location>
        <begin position="22"/>
        <end position="385"/>
    </location>
</feature>
<feature type="compositionally biased region" description="Low complexity" evidence="1">
    <location>
        <begin position="17"/>
        <end position="27"/>
    </location>
</feature>
<evidence type="ECO:0000256" key="1">
    <source>
        <dbReference type="SAM" id="MobiDB-lite"/>
    </source>
</evidence>
<protein>
    <submittedName>
        <fullName evidence="3">Uncharacterized protein</fullName>
    </submittedName>
</protein>
<feature type="compositionally biased region" description="Basic and acidic residues" evidence="1">
    <location>
        <begin position="40"/>
        <end position="51"/>
    </location>
</feature>
<comment type="caution">
    <text evidence="3">The sequence shown here is derived from an EMBL/GenBank/DDBJ whole genome shotgun (WGS) entry which is preliminary data.</text>
</comment>
<dbReference type="Proteomes" id="UP000630097">
    <property type="component" value="Unassembled WGS sequence"/>
</dbReference>
<accession>A0A8J3PZY8</accession>
<feature type="compositionally biased region" description="Low complexity" evidence="1">
    <location>
        <begin position="152"/>
        <end position="165"/>
    </location>
</feature>
<name>A0A8J3PZY8_9ACTN</name>
<proteinExistence type="predicted"/>
<dbReference type="AlphaFoldDB" id="A0A8J3PZY8"/>
<evidence type="ECO:0000313" key="3">
    <source>
        <dbReference type="EMBL" id="GIG84195.1"/>
    </source>
</evidence>
<evidence type="ECO:0000256" key="2">
    <source>
        <dbReference type="SAM" id="SignalP"/>
    </source>
</evidence>
<organism evidence="3 4">
    <name type="scientific">Planotetraspora kaengkrachanensis</name>
    <dbReference type="NCBI Taxonomy" id="575193"/>
    <lineage>
        <taxon>Bacteria</taxon>
        <taxon>Bacillati</taxon>
        <taxon>Actinomycetota</taxon>
        <taxon>Actinomycetes</taxon>
        <taxon>Streptosporangiales</taxon>
        <taxon>Streptosporangiaceae</taxon>
        <taxon>Planotetraspora</taxon>
    </lineage>
</organism>
<reference evidence="3 4" key="1">
    <citation type="submission" date="2021-01" db="EMBL/GenBank/DDBJ databases">
        <title>Whole genome shotgun sequence of Planotetraspora kaengkrachanensis NBRC 104272.</title>
        <authorList>
            <person name="Komaki H."/>
            <person name="Tamura T."/>
        </authorList>
    </citation>
    <scope>NUCLEOTIDE SEQUENCE [LARGE SCALE GENOMIC DNA]</scope>
    <source>
        <strain evidence="3 4">NBRC 104272</strain>
    </source>
</reference>
<gene>
    <name evidence="3" type="ORF">Pka01_73220</name>
</gene>
<feature type="compositionally biased region" description="Basic residues" evidence="1">
    <location>
        <begin position="122"/>
        <end position="137"/>
    </location>
</feature>
<evidence type="ECO:0000313" key="4">
    <source>
        <dbReference type="Proteomes" id="UP000630097"/>
    </source>
</evidence>
<keyword evidence="4" id="KW-1185">Reference proteome</keyword>
<dbReference type="EMBL" id="BONV01000048">
    <property type="protein sequence ID" value="GIG84195.1"/>
    <property type="molecule type" value="Genomic_DNA"/>
</dbReference>
<dbReference type="RefSeq" id="WP_203887468.1">
    <property type="nucleotide sequence ID" value="NZ_BAABHH010000031.1"/>
</dbReference>
<keyword evidence="2" id="KW-0732">Signal</keyword>
<feature type="region of interest" description="Disordered" evidence="1">
    <location>
        <begin position="17"/>
        <end position="165"/>
    </location>
</feature>
<feature type="region of interest" description="Disordered" evidence="1">
    <location>
        <begin position="313"/>
        <end position="334"/>
    </location>
</feature>
<feature type="signal peptide" evidence="2">
    <location>
        <begin position="1"/>
        <end position="21"/>
    </location>
</feature>
<sequence length="385" mass="39756">MPICTAVLAAALLAGPAASPADPVPAAHKSLANKTTKQQTPDKIEDRDAIRRAAHKAVTPATRADDDDPRQESSASSDSSDSSDPTGTGDSDSGHEEASFQKSESWSSDPHAGGDSQVRATQKARKAGNRHHGKNSRKVSAPRGEEAPGTKGAAHAPAAPAAGPAHAPVIEPAVASAAKPAVVPAVKQAPVGKQASTVKHAPAGKQAPLVKHALVKELAPLVRHAPVKELAPLVKQAPVGKQAPAVKHAPEPRPALAPAVEVPKIAAEAPLAKKAKVAEPTTAAMQKIPAPKDADEIRATRDFDSTEAAELDEFNAAPEAVALPEGAAGTDPRDVMINPSGMAIPKNPYILPAMPGLQRSIAKSHFDHGRHTLRHPHHQRGHAEA</sequence>